<evidence type="ECO:0000313" key="1">
    <source>
        <dbReference type="EMBL" id="OQP47220.1"/>
    </source>
</evidence>
<proteinExistence type="predicted"/>
<dbReference type="STRING" id="354355.SAMN05660816_01398"/>
<dbReference type="AlphaFoldDB" id="A0A1V9EM48"/>
<gene>
    <name evidence="1" type="ORF">A4H97_06860</name>
</gene>
<dbReference type="RefSeq" id="WP_081201225.1">
    <property type="nucleotide sequence ID" value="NZ_FOCZ01000002.1"/>
</dbReference>
<organism evidence="1 2">
    <name type="scientific">Niastella yeongjuensis</name>
    <dbReference type="NCBI Taxonomy" id="354355"/>
    <lineage>
        <taxon>Bacteria</taxon>
        <taxon>Pseudomonadati</taxon>
        <taxon>Bacteroidota</taxon>
        <taxon>Chitinophagia</taxon>
        <taxon>Chitinophagales</taxon>
        <taxon>Chitinophagaceae</taxon>
        <taxon>Niastella</taxon>
    </lineage>
</organism>
<reference evidence="2" key="1">
    <citation type="submission" date="2016-04" db="EMBL/GenBank/DDBJ databases">
        <authorList>
            <person name="Chen L."/>
            <person name="Zhuang W."/>
            <person name="Wang G."/>
        </authorList>
    </citation>
    <scope>NUCLEOTIDE SEQUENCE [LARGE SCALE GENOMIC DNA]</scope>
    <source>
        <strain evidence="2">17621</strain>
    </source>
</reference>
<dbReference type="Proteomes" id="UP000192610">
    <property type="component" value="Unassembled WGS sequence"/>
</dbReference>
<evidence type="ECO:0000313" key="2">
    <source>
        <dbReference type="Proteomes" id="UP000192610"/>
    </source>
</evidence>
<accession>A0A1V9EM48</accession>
<comment type="caution">
    <text evidence="1">The sequence shown here is derived from an EMBL/GenBank/DDBJ whole genome shotgun (WGS) entry which is preliminary data.</text>
</comment>
<protein>
    <submittedName>
        <fullName evidence="1">Uncharacterized protein</fullName>
    </submittedName>
</protein>
<keyword evidence="2" id="KW-1185">Reference proteome</keyword>
<dbReference type="EMBL" id="LVXG01000023">
    <property type="protein sequence ID" value="OQP47220.1"/>
    <property type="molecule type" value="Genomic_DNA"/>
</dbReference>
<name>A0A1V9EM48_9BACT</name>
<sequence length="98" mass="11458">MLERQKNSNPQDLQDTIDTCRQLLSIPEIRGDRYKSAQYSYKLAAAIRSTPAYNPTEVIEILEETLKNLPFKEDPCGVHRQRLWVQKNILIKQVWITS</sequence>